<evidence type="ECO:0000256" key="5">
    <source>
        <dbReference type="ARBA" id="ARBA00023136"/>
    </source>
</evidence>
<keyword evidence="4 6" id="KW-1133">Transmembrane helix</keyword>
<dbReference type="InterPro" id="IPR004923">
    <property type="entry name" value="FTR1/Fip1/EfeU"/>
</dbReference>
<comment type="similarity">
    <text evidence="2">Belongs to the oxidase-dependent Fe transporter (OFeT) (TC 9.A.10.1) family.</text>
</comment>
<feature type="transmembrane region" description="Helical" evidence="6">
    <location>
        <begin position="77"/>
        <end position="96"/>
    </location>
</feature>
<evidence type="ECO:0000256" key="3">
    <source>
        <dbReference type="ARBA" id="ARBA00022692"/>
    </source>
</evidence>
<sequence>MGQYGNIVFIVWRESIEALLVIGILQAWLGHQGEEGRTRGRLFLWAGVGAGLLGAAALGATIMLFGDELDDDKQQMFQTGLMLLACVLIVQMVFWMRRHGRTLKRDLETALQKAADNSNWWGVFTLAAIAVAREGAETVVFLAGTLSAARGTALISAGVAVLGGFALAVLTYAALQWGSRILSWRLFFRITEVMLLLLAGSLLLNSADNLTSLGLLPRLSGHLWDASAWLSDGGGFGGLFSSLTGWRARPDLTELLVFLSYWIAIAWLLYRPRTASQ</sequence>
<evidence type="ECO:0000313" key="7">
    <source>
        <dbReference type="EMBL" id="MCI4681986.1"/>
    </source>
</evidence>
<comment type="caution">
    <text evidence="7">The sequence shown here is derived from an EMBL/GenBank/DDBJ whole genome shotgun (WGS) entry which is preliminary data.</text>
</comment>
<evidence type="ECO:0000256" key="2">
    <source>
        <dbReference type="ARBA" id="ARBA00008333"/>
    </source>
</evidence>
<evidence type="ECO:0000256" key="4">
    <source>
        <dbReference type="ARBA" id="ARBA00022989"/>
    </source>
</evidence>
<protein>
    <submittedName>
        <fullName evidence="7">FTR1 family protein</fullName>
    </submittedName>
</protein>
<accession>A0ABS9Z2V2</accession>
<feature type="transmembrane region" description="Helical" evidence="6">
    <location>
        <begin position="42"/>
        <end position="65"/>
    </location>
</feature>
<comment type="subcellular location">
    <subcellularLocation>
        <location evidence="1">Membrane</location>
        <topology evidence="1">Multi-pass membrane protein</topology>
    </subcellularLocation>
</comment>
<dbReference type="Proteomes" id="UP001139104">
    <property type="component" value="Unassembled WGS sequence"/>
</dbReference>
<reference evidence="7" key="1">
    <citation type="journal article" date="2022" name="ISME J.">
        <title>Identification of active gaseous-alkane degraders at natural gas seeps.</title>
        <authorList>
            <person name="Farhan Ul Haque M."/>
            <person name="Hernandez M."/>
            <person name="Crombie A.T."/>
            <person name="Murrell J.C."/>
        </authorList>
    </citation>
    <scope>NUCLEOTIDE SEQUENCE</scope>
    <source>
        <strain evidence="7">PC2</strain>
    </source>
</reference>
<feature type="transmembrane region" description="Helical" evidence="6">
    <location>
        <begin position="153"/>
        <end position="174"/>
    </location>
</feature>
<keyword evidence="5 6" id="KW-0472">Membrane</keyword>
<organism evidence="7 8">
    <name type="scientific">Candidatus Rhodoblastus alkanivorans</name>
    <dbReference type="NCBI Taxonomy" id="2954117"/>
    <lineage>
        <taxon>Bacteria</taxon>
        <taxon>Pseudomonadati</taxon>
        <taxon>Pseudomonadota</taxon>
        <taxon>Alphaproteobacteria</taxon>
        <taxon>Hyphomicrobiales</taxon>
        <taxon>Rhodoblastaceae</taxon>
        <taxon>Rhodoblastus</taxon>
    </lineage>
</organism>
<dbReference type="Pfam" id="PF03239">
    <property type="entry name" value="FTR1"/>
    <property type="match status" value="1"/>
</dbReference>
<feature type="transmembrane region" description="Helical" evidence="6">
    <location>
        <begin position="186"/>
        <end position="204"/>
    </location>
</feature>
<evidence type="ECO:0000256" key="1">
    <source>
        <dbReference type="ARBA" id="ARBA00004141"/>
    </source>
</evidence>
<dbReference type="PANTHER" id="PTHR31632">
    <property type="entry name" value="IRON TRANSPORTER FTH1"/>
    <property type="match status" value="1"/>
</dbReference>
<feature type="transmembrane region" description="Helical" evidence="6">
    <location>
        <begin position="117"/>
        <end position="133"/>
    </location>
</feature>
<keyword evidence="3 6" id="KW-0812">Transmembrane</keyword>
<dbReference type="EMBL" id="JAIVFP010000001">
    <property type="protein sequence ID" value="MCI4681986.1"/>
    <property type="molecule type" value="Genomic_DNA"/>
</dbReference>
<proteinExistence type="inferred from homology"/>
<name>A0ABS9Z2V2_9HYPH</name>
<evidence type="ECO:0000256" key="6">
    <source>
        <dbReference type="SAM" id="Phobius"/>
    </source>
</evidence>
<keyword evidence="8" id="KW-1185">Reference proteome</keyword>
<feature type="transmembrane region" description="Helical" evidence="6">
    <location>
        <begin position="6"/>
        <end position="30"/>
    </location>
</feature>
<evidence type="ECO:0000313" key="8">
    <source>
        <dbReference type="Proteomes" id="UP001139104"/>
    </source>
</evidence>
<dbReference type="RefSeq" id="WP_243066020.1">
    <property type="nucleotide sequence ID" value="NZ_JAIVFK010000029.1"/>
</dbReference>
<gene>
    <name evidence="7" type="ORF">K2U94_04280</name>
</gene>
<feature type="transmembrane region" description="Helical" evidence="6">
    <location>
        <begin position="252"/>
        <end position="270"/>
    </location>
</feature>
<dbReference type="PANTHER" id="PTHR31632:SF2">
    <property type="entry name" value="PLASMA MEMBRANE IRON PERMEASE"/>
    <property type="match status" value="1"/>
</dbReference>